<gene>
    <name evidence="1" type="ORF">M2412_000968</name>
</gene>
<reference evidence="1" key="1">
    <citation type="submission" date="2022-08" db="EMBL/GenBank/DDBJ databases">
        <title>Genomic analyses of the natural microbiome of Caenorhabditis elegans.</title>
        <authorList>
            <person name="Samuel B."/>
        </authorList>
    </citation>
    <scope>NUCLEOTIDE SEQUENCE</scope>
    <source>
        <strain evidence="1">BIGb0277</strain>
    </source>
</reference>
<proteinExistence type="predicted"/>
<comment type="caution">
    <text evidence="1">The sequence shown here is derived from an EMBL/GenBank/DDBJ whole genome shotgun (WGS) entry which is preliminary data.</text>
</comment>
<protein>
    <submittedName>
        <fullName evidence="1">Uncharacterized protein</fullName>
    </submittedName>
</protein>
<dbReference type="EMBL" id="JANUEK010000002">
    <property type="protein sequence ID" value="MCS4279001.1"/>
    <property type="molecule type" value="Genomic_DNA"/>
</dbReference>
<accession>A0AAW5PG79</accession>
<evidence type="ECO:0000313" key="1">
    <source>
        <dbReference type="EMBL" id="MCS4279001.1"/>
    </source>
</evidence>
<name>A0AAW5PG79_9GAMM</name>
<dbReference type="AlphaFoldDB" id="A0AAW5PG79"/>
<evidence type="ECO:0000313" key="2">
    <source>
        <dbReference type="Proteomes" id="UP001320691"/>
    </source>
</evidence>
<dbReference type="Proteomes" id="UP001320691">
    <property type="component" value="Unassembled WGS sequence"/>
</dbReference>
<sequence length="81" mass="8580">MNKSHVLGAVKYKIPSYFIAVDASAANSESCYITGISHSASKGIYSAPVANDLGQPATRASLYNEVIAHFSAQHYVFVSGV</sequence>
<organism evidence="1 2">
    <name type="scientific">Stenotrophomonas rhizophila</name>
    <dbReference type="NCBI Taxonomy" id="216778"/>
    <lineage>
        <taxon>Bacteria</taxon>
        <taxon>Pseudomonadati</taxon>
        <taxon>Pseudomonadota</taxon>
        <taxon>Gammaproteobacteria</taxon>
        <taxon>Lysobacterales</taxon>
        <taxon>Lysobacteraceae</taxon>
        <taxon>Stenotrophomonas</taxon>
    </lineage>
</organism>